<feature type="transmembrane region" description="Helical" evidence="4">
    <location>
        <begin position="149"/>
        <end position="171"/>
    </location>
</feature>
<evidence type="ECO:0000256" key="4">
    <source>
        <dbReference type="SAM" id="Phobius"/>
    </source>
</evidence>
<dbReference type="InterPro" id="IPR011701">
    <property type="entry name" value="MFS"/>
</dbReference>
<dbReference type="Proteomes" id="UP000258309">
    <property type="component" value="Unassembled WGS sequence"/>
</dbReference>
<feature type="non-terminal residue" evidence="5">
    <location>
        <position position="194"/>
    </location>
</feature>
<evidence type="ECO:0000313" key="6">
    <source>
        <dbReference type="Proteomes" id="UP000258309"/>
    </source>
</evidence>
<evidence type="ECO:0000256" key="1">
    <source>
        <dbReference type="ARBA" id="ARBA00004141"/>
    </source>
</evidence>
<dbReference type="OMA" id="YYTFYYV"/>
<dbReference type="InterPro" id="IPR036259">
    <property type="entry name" value="MFS_trans_sf"/>
</dbReference>
<dbReference type="PANTHER" id="PTHR11360">
    <property type="entry name" value="MONOCARBOXYLATE TRANSPORTER"/>
    <property type="match status" value="1"/>
</dbReference>
<dbReference type="InterPro" id="IPR050327">
    <property type="entry name" value="Proton-linked_MCT"/>
</dbReference>
<feature type="transmembrane region" description="Helical" evidence="4">
    <location>
        <begin position="97"/>
        <end position="119"/>
    </location>
</feature>
<dbReference type="PANTHER" id="PTHR11360:SF281">
    <property type="entry name" value="ASPYRIDONES EFFLUX PROTEIN APDF-RELATED"/>
    <property type="match status" value="1"/>
</dbReference>
<feature type="region of interest" description="Disordered" evidence="3">
    <location>
        <begin position="1"/>
        <end position="35"/>
    </location>
</feature>
<dbReference type="Pfam" id="PF07690">
    <property type="entry name" value="MFS_1"/>
    <property type="match status" value="1"/>
</dbReference>
<keyword evidence="4" id="KW-1133">Transmembrane helix</keyword>
<organism evidence="5 6">
    <name type="scientific">Scytalidium lignicola</name>
    <name type="common">Hyphomycete</name>
    <dbReference type="NCBI Taxonomy" id="5539"/>
    <lineage>
        <taxon>Eukaryota</taxon>
        <taxon>Fungi</taxon>
        <taxon>Dikarya</taxon>
        <taxon>Ascomycota</taxon>
        <taxon>Pezizomycotina</taxon>
        <taxon>Leotiomycetes</taxon>
        <taxon>Leotiomycetes incertae sedis</taxon>
        <taxon>Scytalidium</taxon>
    </lineage>
</organism>
<evidence type="ECO:0000313" key="5">
    <source>
        <dbReference type="EMBL" id="RFU24586.1"/>
    </source>
</evidence>
<keyword evidence="4" id="KW-0812">Transmembrane</keyword>
<accession>A0A3E2GU22</accession>
<proteinExistence type="inferred from homology"/>
<keyword evidence="6" id="KW-1185">Reference proteome</keyword>
<protein>
    <recommendedName>
        <fullName evidence="7">Major facilitator superfamily (MFS) profile domain-containing protein</fullName>
    </recommendedName>
</protein>
<keyword evidence="4" id="KW-0472">Membrane</keyword>
<comment type="similarity">
    <text evidence="2">Belongs to the major facilitator superfamily. Monocarboxylate porter (TC 2.A.1.13) family.</text>
</comment>
<gene>
    <name evidence="5" type="ORF">B7463_g11751</name>
</gene>
<dbReference type="Gene3D" id="1.20.1250.20">
    <property type="entry name" value="MFS general substrate transporter like domains"/>
    <property type="match status" value="1"/>
</dbReference>
<feature type="transmembrane region" description="Helical" evidence="4">
    <location>
        <begin position="126"/>
        <end position="143"/>
    </location>
</feature>
<dbReference type="SUPFAM" id="SSF103473">
    <property type="entry name" value="MFS general substrate transporter"/>
    <property type="match status" value="1"/>
</dbReference>
<dbReference type="AlphaFoldDB" id="A0A3E2GU22"/>
<evidence type="ECO:0000256" key="3">
    <source>
        <dbReference type="SAM" id="MobiDB-lite"/>
    </source>
</evidence>
<name>A0A3E2GU22_SCYLI</name>
<reference evidence="5 6" key="1">
    <citation type="submission" date="2018-05" db="EMBL/GenBank/DDBJ databases">
        <title>Draft genome sequence of Scytalidium lignicola DSM 105466, a ubiquitous saprotrophic fungus.</title>
        <authorList>
            <person name="Buettner E."/>
            <person name="Gebauer A.M."/>
            <person name="Hofrichter M."/>
            <person name="Liers C."/>
            <person name="Kellner H."/>
        </authorList>
    </citation>
    <scope>NUCLEOTIDE SEQUENCE [LARGE SCALE GENOMIC DNA]</scope>
    <source>
        <strain evidence="5 6">DSM 105466</strain>
    </source>
</reference>
<dbReference type="GO" id="GO:0022857">
    <property type="term" value="F:transmembrane transporter activity"/>
    <property type="evidence" value="ECO:0007669"/>
    <property type="project" value="InterPro"/>
</dbReference>
<evidence type="ECO:0000256" key="2">
    <source>
        <dbReference type="ARBA" id="ARBA00006727"/>
    </source>
</evidence>
<dbReference type="OrthoDB" id="6499973at2759"/>
<comment type="subcellular location">
    <subcellularLocation>
        <location evidence="1">Membrane</location>
        <topology evidence="1">Multi-pass membrane protein</topology>
    </subcellularLocation>
</comment>
<dbReference type="EMBL" id="NCSJ02000427">
    <property type="protein sequence ID" value="RFU24586.1"/>
    <property type="molecule type" value="Genomic_DNA"/>
</dbReference>
<evidence type="ECO:0008006" key="7">
    <source>
        <dbReference type="Google" id="ProtNLM"/>
    </source>
</evidence>
<sequence length="194" mass="20799">MASQEPDISEIPKAEHGQSSSHVSDKSAKGNFGIDETRNGQESALSIEFPEGGLRAWLVAGGATGVLFCNSGYINAFGVYQDYYLTHQLHDYSSSEVAWIGSIQIFFLFGGSLFGGPLFDRHGEKVIWAPAMTLVFSVMMTSLCDKYYQFMLAQGILGGISMGMTMSPALASAGQYFHRKRGAAMGLAVAGASL</sequence>
<feature type="non-terminal residue" evidence="5">
    <location>
        <position position="1"/>
    </location>
</feature>
<feature type="transmembrane region" description="Helical" evidence="4">
    <location>
        <begin position="56"/>
        <end position="77"/>
    </location>
</feature>
<comment type="caution">
    <text evidence="5">The sequence shown here is derived from an EMBL/GenBank/DDBJ whole genome shotgun (WGS) entry which is preliminary data.</text>
</comment>
<dbReference type="GO" id="GO:0016020">
    <property type="term" value="C:membrane"/>
    <property type="evidence" value="ECO:0007669"/>
    <property type="project" value="UniProtKB-SubCell"/>
</dbReference>